<dbReference type="PANTHER" id="PTHR47331:SF5">
    <property type="entry name" value="RIBONUCLEASE H"/>
    <property type="match status" value="1"/>
</dbReference>
<dbReference type="SUPFAM" id="SSF56672">
    <property type="entry name" value="DNA/RNA polymerases"/>
    <property type="match status" value="1"/>
</dbReference>
<dbReference type="InterPro" id="IPR041588">
    <property type="entry name" value="Integrase_H2C2"/>
</dbReference>
<dbReference type="InterPro" id="IPR012337">
    <property type="entry name" value="RNaseH-like_sf"/>
</dbReference>
<feature type="region of interest" description="Disordered" evidence="3">
    <location>
        <begin position="202"/>
        <end position="228"/>
    </location>
</feature>
<sequence>MLELKEQEIGQREHKFTKLYECWKREVRTTRDKLKNDCTEDELADMMDAVEGLENQVKDAYENIRLQLAPPHQIRRKIDSCVAVTVDLMGLLKVRMSEVGQEEFNEKGENARLHMVLDREYAQSIFEASVIDRTAPSLKSSCSSERQSITVKRAEYAAQLAAKEAEVQMEDAIAAQKQELKRLENQRDLQVMAAKLRVYSEAEGSETHDRGRVGQVETPTGPLVPPENIKREQACNNNVEQTNTVKYETLLVQALHDSMVLTRLPAPEPSIFSGDPLNFLEWSTSFKTLIERRCTNAADKLFYLQKYIGGEARSVLEGTFFRKDDEAYDQAWETLQARYGHPFVIQRAFRERLNNWPNIGPRDSGKLRQFSDFLSACSKAMPHVKGLQVLNDCEANQKMLRKLPDWITSRWNRHVTKQLQQREEYPTFKEFAEFMVQEAEIACNPMTSLNALKHVEERPSRDIKRSQANAFITDINATDSAQKNSFNENNVSNTSSYSIKCTCCGEGHSIHKCQTFASKPAEDKRQVIFDNNLCFGCLRKGHSSKDCKQKATCKICKKHHPTALHEDRPPADRVPNVWQVEEKTASLSCCVDRGDGGSTSMIVPVWISSTKTPETERLAYALLDTQSSNTFVDQEVCQMLGASSEPVKLKLNTMMGKDSIIQSARVSSLRVRGLSSKDWINLPPAYTTDFIPLERSHIPTPKTAERWNHLKGMAQEIPELMDCKVGLLIGYDCSRALAPRSVITGRDDEPYAIKTDLGWSIVGNSSRGARSTEVTGLCHRIAVKELPPLTPATVIKALEFDFRDSNHREKSISQDDIHFMQLLNRTVHQNADGHLEMPLPFKTRPQLPANKRLALVRLKHLKRKLDKNSKFKEDYIRFMEGLFNDGGAERAEDELVPGNVWYVPHHGVYHPRKPNKIRVVFDCSAKYESTALNDHLLTGPDLANGMTGVLCRFRKHSVAVICDVEKMFHRFHVSPDDRDFLRFLWWEGGDTNAEPKEFRMKVHLFGAASSPGCANYGMKYLASQHEREYPAAAEFIKKNFYVDDGLVSVESEDAAIQLVREAQSLCEKGKLHLHKFISNSREVLESIPESERAGGVHDVDLSLGELPMQTVLGVRWGVSSDNFSFKISLDEKPATRRGILSTVASVFDPLGFLAPFLLLGKKILQEMCQKGVGWDEPLPRELVPRWDNWLKDLENLPSLQIPRCLTPIDVGKIQRTELHHFSDASCNGYGQASYIRVVELMVGDPEVRTIQVLHTQVKNKESFLVMLERFSKWHTALNVVARIKRLAKRTKETGPVSVEERRSASLALINLAQNQAFKEEIQILSKGELSCSHPLYQLDPVLQDGVLRVGGRLKNASLPLDLKHPVILPRDGVITRLILDYCHGNTQHQGRGLTLNEVRANGYWIVSGSKVVASYIKQCVTCRKARRPTETQKMADLPDHRVDPSPPFSYCGMDCFGPFHVRQILSDQGTNFVGAKNELAKALLEVDQERLATYLAQKQCEFIMNVPNASHMGGVWERQIRTVRSILSSVLSQSNGRLNDFSLRTFLYEAMSIVNSRPLTTDSINDPNALDPLTPNHLLTMKATVPLPPPGIFVAEDLYAKKRWRRVQYLAEQFWGRWRKEYLANIALRQRWHSPRRNVKPGDVVIVKEEGIPRCEWRLGRVTEVCKGKDGLVRKASVQIGNRSLDKRDRYFPEALKPTVHDMFRDVLAAHGCTQLPSTSSVEVPGSSRSTDKSPPACSLQAMFDELVEEDAGQTDEEVMIVSQVNQYLAEPVMPRSGQPLAYWQANKGRFPTLAQAARAYLCSPCTSVDSERLFSTAANVIDDKRNRLTSKVIKRNLPLMIDT</sequence>
<keyword evidence="1" id="KW-0862">Zinc</keyword>
<feature type="coiled-coil region" evidence="2">
    <location>
        <begin position="36"/>
        <end position="63"/>
    </location>
</feature>
<feature type="region of interest" description="Disordered" evidence="3">
    <location>
        <begin position="1717"/>
        <end position="1736"/>
    </location>
</feature>
<dbReference type="Pfam" id="PF05380">
    <property type="entry name" value="Peptidase_A17"/>
    <property type="match status" value="1"/>
</dbReference>
<dbReference type="Pfam" id="PF03564">
    <property type="entry name" value="DUF1759"/>
    <property type="match status" value="1"/>
</dbReference>
<dbReference type="CDD" id="cd01644">
    <property type="entry name" value="RT_pepA17"/>
    <property type="match status" value="1"/>
</dbReference>
<dbReference type="SUPFAM" id="SSF53098">
    <property type="entry name" value="Ribonuclease H-like"/>
    <property type="match status" value="2"/>
</dbReference>
<dbReference type="GO" id="GO:0006259">
    <property type="term" value="P:DNA metabolic process"/>
    <property type="evidence" value="ECO:0007669"/>
    <property type="project" value="UniProtKB-ARBA"/>
</dbReference>
<dbReference type="InterPro" id="IPR008906">
    <property type="entry name" value="HATC_C_dom"/>
</dbReference>
<evidence type="ECO:0000256" key="2">
    <source>
        <dbReference type="SAM" id="Coils"/>
    </source>
</evidence>
<protein>
    <submittedName>
        <fullName evidence="5">Zinc finger BED domain-containing protein 1</fullName>
    </submittedName>
</protein>
<keyword evidence="2" id="KW-0175">Coiled coil</keyword>
<evidence type="ECO:0000256" key="1">
    <source>
        <dbReference type="PROSITE-ProRule" id="PRU00047"/>
    </source>
</evidence>
<dbReference type="InterPro" id="IPR008042">
    <property type="entry name" value="Retrotrans_Pao"/>
</dbReference>
<dbReference type="GO" id="GO:0003676">
    <property type="term" value="F:nucleic acid binding"/>
    <property type="evidence" value="ECO:0007669"/>
    <property type="project" value="InterPro"/>
</dbReference>
<dbReference type="Proteomes" id="UP001174136">
    <property type="component" value="Unassembled WGS sequence"/>
</dbReference>
<organism evidence="5 6">
    <name type="scientific">Merluccius polli</name>
    <name type="common">Benguela hake</name>
    <name type="synonym">Merluccius cadenati</name>
    <dbReference type="NCBI Taxonomy" id="89951"/>
    <lineage>
        <taxon>Eukaryota</taxon>
        <taxon>Metazoa</taxon>
        <taxon>Chordata</taxon>
        <taxon>Craniata</taxon>
        <taxon>Vertebrata</taxon>
        <taxon>Euteleostomi</taxon>
        <taxon>Actinopterygii</taxon>
        <taxon>Neopterygii</taxon>
        <taxon>Teleostei</taxon>
        <taxon>Neoteleostei</taxon>
        <taxon>Acanthomorphata</taxon>
        <taxon>Zeiogadaria</taxon>
        <taxon>Gadariae</taxon>
        <taxon>Gadiformes</taxon>
        <taxon>Gadoidei</taxon>
        <taxon>Merlucciidae</taxon>
        <taxon>Merluccius</taxon>
    </lineage>
</organism>
<dbReference type="GO" id="GO:0008270">
    <property type="term" value="F:zinc ion binding"/>
    <property type="evidence" value="ECO:0007669"/>
    <property type="project" value="UniProtKB-KW"/>
</dbReference>
<keyword evidence="1" id="KW-0479">Metal-binding</keyword>
<evidence type="ECO:0000313" key="6">
    <source>
        <dbReference type="Proteomes" id="UP001174136"/>
    </source>
</evidence>
<dbReference type="Pfam" id="PF05699">
    <property type="entry name" value="Dimer_Tnp_hAT"/>
    <property type="match status" value="1"/>
</dbReference>
<feature type="coiled-coil region" evidence="2">
    <location>
        <begin position="166"/>
        <end position="193"/>
    </location>
</feature>
<feature type="domain" description="CCHC-type" evidence="4">
    <location>
        <begin position="534"/>
        <end position="549"/>
    </location>
</feature>
<accession>A0AA47MG78</accession>
<dbReference type="PROSITE" id="PS50158">
    <property type="entry name" value="ZF_CCHC"/>
    <property type="match status" value="1"/>
</dbReference>
<dbReference type="InterPro" id="IPR001878">
    <property type="entry name" value="Znf_CCHC"/>
</dbReference>
<evidence type="ECO:0000259" key="4">
    <source>
        <dbReference type="PROSITE" id="PS50158"/>
    </source>
</evidence>
<keyword evidence="6" id="KW-1185">Reference proteome</keyword>
<evidence type="ECO:0000313" key="5">
    <source>
        <dbReference type="EMBL" id="KAK0139540.1"/>
    </source>
</evidence>
<gene>
    <name evidence="5" type="primary">ZBED1_120</name>
    <name evidence="5" type="ORF">N1851_023584</name>
</gene>
<dbReference type="InterPro" id="IPR043502">
    <property type="entry name" value="DNA/RNA_pol_sf"/>
</dbReference>
<dbReference type="InterPro" id="IPR005312">
    <property type="entry name" value="DUF1759"/>
</dbReference>
<keyword evidence="1" id="KW-0863">Zinc-finger</keyword>
<dbReference type="GO" id="GO:0046983">
    <property type="term" value="F:protein dimerization activity"/>
    <property type="evidence" value="ECO:0007669"/>
    <property type="project" value="InterPro"/>
</dbReference>
<dbReference type="InterPro" id="IPR036397">
    <property type="entry name" value="RNaseH_sf"/>
</dbReference>
<dbReference type="PANTHER" id="PTHR47331">
    <property type="entry name" value="PHD-TYPE DOMAIN-CONTAINING PROTEIN"/>
    <property type="match status" value="1"/>
</dbReference>
<dbReference type="EMBL" id="JAOPHQ010004343">
    <property type="protein sequence ID" value="KAK0139540.1"/>
    <property type="molecule type" value="Genomic_DNA"/>
</dbReference>
<dbReference type="Gene3D" id="3.30.420.10">
    <property type="entry name" value="Ribonuclease H-like superfamily/Ribonuclease H"/>
    <property type="match status" value="1"/>
</dbReference>
<evidence type="ECO:0000256" key="3">
    <source>
        <dbReference type="SAM" id="MobiDB-lite"/>
    </source>
</evidence>
<name>A0AA47MG78_MERPO</name>
<dbReference type="Pfam" id="PF18701">
    <property type="entry name" value="DUF5641"/>
    <property type="match status" value="1"/>
</dbReference>
<dbReference type="InterPro" id="IPR040676">
    <property type="entry name" value="DUF5641"/>
</dbReference>
<reference evidence="5" key="1">
    <citation type="journal article" date="2023" name="Front. Mar. Sci.">
        <title>A new Merluccius polli reference genome to investigate the effects of global change in West African waters.</title>
        <authorList>
            <person name="Mateo J.L."/>
            <person name="Blanco-Fernandez C."/>
            <person name="Garcia-Vazquez E."/>
            <person name="Machado-Schiaffino G."/>
        </authorList>
    </citation>
    <scope>NUCLEOTIDE SEQUENCE</scope>
    <source>
        <strain evidence="5">C29</strain>
        <tissue evidence="5">Fin</tissue>
    </source>
</reference>
<dbReference type="Pfam" id="PF17921">
    <property type="entry name" value="Integrase_H2C2"/>
    <property type="match status" value="1"/>
</dbReference>
<proteinExistence type="predicted"/>
<comment type="caution">
    <text evidence="5">The sequence shown here is derived from an EMBL/GenBank/DDBJ whole genome shotgun (WGS) entry which is preliminary data.</text>
</comment>